<gene>
    <name evidence="1" type="ORF">GR212_32550</name>
</gene>
<evidence type="ECO:0000313" key="1">
    <source>
        <dbReference type="EMBL" id="NEI74293.1"/>
    </source>
</evidence>
<evidence type="ECO:0000313" key="2">
    <source>
        <dbReference type="Proteomes" id="UP000483035"/>
    </source>
</evidence>
<reference evidence="1 2" key="1">
    <citation type="submission" date="2019-12" db="EMBL/GenBank/DDBJ databases">
        <title>Rhizobium genotypes associated with high levels of biological nitrogen fixation by grain legumes in a temperate-maritime cropping system.</title>
        <authorList>
            <person name="Maluk M."/>
            <person name="Francesc Ferrando Molina F."/>
            <person name="Lopez Del Egido L."/>
            <person name="Lafos M."/>
            <person name="Langarica-Fuentes A."/>
            <person name="Gebre Yohannes G."/>
            <person name="Young M.W."/>
            <person name="Martin P."/>
            <person name="Gantlett R."/>
            <person name="Kenicer G."/>
            <person name="Hawes C."/>
            <person name="Begg G.S."/>
            <person name="Quilliam R.S."/>
            <person name="Squire G.R."/>
            <person name="Poole P.S."/>
            <person name="Young P.W."/>
            <person name="Iannetta P.M."/>
            <person name="James E.K."/>
        </authorList>
    </citation>
    <scope>NUCLEOTIDE SEQUENCE [LARGE SCALE GENOMIC DNA]</scope>
    <source>
        <strain evidence="1 2">JHI1118</strain>
    </source>
</reference>
<sequence>MQQTRSDAIRARMVSKVRAHYRSFDLERHDRVDLVVHDIGVVQMRRHDLAPR</sequence>
<organism evidence="1 2">
    <name type="scientific">Rhizobium lusitanum</name>
    <dbReference type="NCBI Taxonomy" id="293958"/>
    <lineage>
        <taxon>Bacteria</taxon>
        <taxon>Pseudomonadati</taxon>
        <taxon>Pseudomonadota</taxon>
        <taxon>Alphaproteobacteria</taxon>
        <taxon>Hyphomicrobiales</taxon>
        <taxon>Rhizobiaceae</taxon>
        <taxon>Rhizobium/Agrobacterium group</taxon>
        <taxon>Rhizobium</taxon>
    </lineage>
</organism>
<dbReference type="RefSeq" id="WP_163993404.1">
    <property type="nucleotide sequence ID" value="NZ_WUEY01000028.1"/>
</dbReference>
<dbReference type="AlphaFoldDB" id="A0A6L9UEA7"/>
<name>A0A6L9UEA7_9HYPH</name>
<protein>
    <submittedName>
        <fullName evidence="1">Uncharacterized protein</fullName>
    </submittedName>
</protein>
<comment type="caution">
    <text evidence="1">The sequence shown here is derived from an EMBL/GenBank/DDBJ whole genome shotgun (WGS) entry which is preliminary data.</text>
</comment>
<dbReference type="EMBL" id="WUEY01000028">
    <property type="protein sequence ID" value="NEI74293.1"/>
    <property type="molecule type" value="Genomic_DNA"/>
</dbReference>
<accession>A0A6L9UEA7</accession>
<dbReference type="Proteomes" id="UP000483035">
    <property type="component" value="Unassembled WGS sequence"/>
</dbReference>
<proteinExistence type="predicted"/>